<accession>A0A850PUY1</accession>
<gene>
    <name evidence="1" type="ORF">HLY00_3206</name>
</gene>
<keyword evidence="2" id="KW-1185">Reference proteome</keyword>
<protein>
    <submittedName>
        <fullName evidence="1">Uncharacterized protein</fullName>
    </submittedName>
</protein>
<evidence type="ECO:0000313" key="2">
    <source>
        <dbReference type="Proteomes" id="UP000570517"/>
    </source>
</evidence>
<organism evidence="1 2">
    <name type="scientific">Mycolicibacterium hippocampi</name>
    <dbReference type="NCBI Taxonomy" id="659824"/>
    <lineage>
        <taxon>Bacteria</taxon>
        <taxon>Bacillati</taxon>
        <taxon>Actinomycetota</taxon>
        <taxon>Actinomycetes</taxon>
        <taxon>Mycobacteriales</taxon>
        <taxon>Mycobacteriaceae</taxon>
        <taxon>Mycolicibacterium</taxon>
    </lineage>
</organism>
<proteinExistence type="predicted"/>
<dbReference type="AlphaFoldDB" id="A0A850PUY1"/>
<evidence type="ECO:0000313" key="1">
    <source>
        <dbReference type="EMBL" id="NVN54109.1"/>
    </source>
</evidence>
<dbReference type="EMBL" id="JABFYL010000050">
    <property type="protein sequence ID" value="NVN54109.1"/>
    <property type="molecule type" value="Genomic_DNA"/>
</dbReference>
<reference evidence="1 2" key="1">
    <citation type="submission" date="2020-05" db="EMBL/GenBank/DDBJ databases">
        <title>Draft genome sequence of Mycobacterium hippocampi DL, isolated from European seabass, Dicentrarchus labrax, reared in fish farms.</title>
        <authorList>
            <person name="Stathopoulou P."/>
            <person name="Asimakis E."/>
            <person name="Tzokas K."/>
            <person name="Batargias C."/>
            <person name="Tsiamis G."/>
        </authorList>
    </citation>
    <scope>NUCLEOTIDE SEQUENCE [LARGE SCALE GENOMIC DNA]</scope>
    <source>
        <strain evidence="1 2">DL</strain>
    </source>
</reference>
<comment type="caution">
    <text evidence="1">The sequence shown here is derived from an EMBL/GenBank/DDBJ whole genome shotgun (WGS) entry which is preliminary data.</text>
</comment>
<name>A0A850PUY1_9MYCO</name>
<sequence length="62" mass="6637">MCVRTTGASVGSNPATFRPTVCDEPLAADSRRGFDLLCVGYLTPAGSRRRALGRIEEPPTLE</sequence>
<dbReference type="Proteomes" id="UP000570517">
    <property type="component" value="Unassembled WGS sequence"/>
</dbReference>